<feature type="signal peptide" evidence="1">
    <location>
        <begin position="1"/>
        <end position="25"/>
    </location>
</feature>
<proteinExistence type="predicted"/>
<sequence precursor="true">MSRLRRVVVWLGLISISLWNATAQAEDWPQWQGPQRDSVWRETGVIKKFPEAGPEILWRTNIGLGFSGPAVVGDKVFVFDYLHDGGDLTPSASVRNRLIGQERIACLDAKTGEQLWEYKYDCPYFISYPSGPRCTPTVHEGFVYTVGAEGNLTCLNAKNGKKIWAKSLKEQYPLEETPIWGYSSHPLVDGDLLYCLAGGEGSVVVAFNRKTGEEVWKNLSSPQPGYSPPTMIEHGGTKQLIVWDPESLNSLNPIDGTLHWSQPLKPDYTMSVMSPRLSGDYLYAAGIGDVGAVFKLGTDANGQPMSEEVWRGTGRTGIYPGNSTPFIEDGVIFGCNIRPGSYMAADLLTGERLWETTELISGERPAAHATAFTVKNGNQFILFTEKGDLVITKLGRNGFREISRAHVIEPTGDAFGRPVVWTHPAYANKCCYVRNDNEIICVNLAE</sequence>
<gene>
    <name evidence="3" type="primary">bamB_6</name>
    <name evidence="3" type="ORF">Pan54_51840</name>
</gene>
<reference evidence="3 4" key="1">
    <citation type="submission" date="2019-02" db="EMBL/GenBank/DDBJ databases">
        <title>Deep-cultivation of Planctomycetes and their phenomic and genomic characterization uncovers novel biology.</title>
        <authorList>
            <person name="Wiegand S."/>
            <person name="Jogler M."/>
            <person name="Boedeker C."/>
            <person name="Pinto D."/>
            <person name="Vollmers J."/>
            <person name="Rivas-Marin E."/>
            <person name="Kohn T."/>
            <person name="Peeters S.H."/>
            <person name="Heuer A."/>
            <person name="Rast P."/>
            <person name="Oberbeckmann S."/>
            <person name="Bunk B."/>
            <person name="Jeske O."/>
            <person name="Meyerdierks A."/>
            <person name="Storesund J.E."/>
            <person name="Kallscheuer N."/>
            <person name="Luecker S."/>
            <person name="Lage O.M."/>
            <person name="Pohl T."/>
            <person name="Merkel B.J."/>
            <person name="Hornburger P."/>
            <person name="Mueller R.-W."/>
            <person name="Bruemmer F."/>
            <person name="Labrenz M."/>
            <person name="Spormann A.M."/>
            <person name="Op Den Camp H."/>
            <person name="Overmann J."/>
            <person name="Amann R."/>
            <person name="Jetten M.S.M."/>
            <person name="Mascher T."/>
            <person name="Medema M.H."/>
            <person name="Devos D.P."/>
            <person name="Kaster A.-K."/>
            <person name="Ovreas L."/>
            <person name="Rohde M."/>
            <person name="Galperin M.Y."/>
            <person name="Jogler C."/>
        </authorList>
    </citation>
    <scope>NUCLEOTIDE SEQUENCE [LARGE SCALE GENOMIC DNA]</scope>
    <source>
        <strain evidence="3 4">Pan54</strain>
    </source>
</reference>
<evidence type="ECO:0000256" key="1">
    <source>
        <dbReference type="SAM" id="SignalP"/>
    </source>
</evidence>
<evidence type="ECO:0000313" key="4">
    <source>
        <dbReference type="Proteomes" id="UP000316095"/>
    </source>
</evidence>
<protein>
    <submittedName>
        <fullName evidence="3">Outer membrane protein assembly factor BamB</fullName>
    </submittedName>
</protein>
<dbReference type="PANTHER" id="PTHR34512">
    <property type="entry name" value="CELL SURFACE PROTEIN"/>
    <property type="match status" value="1"/>
</dbReference>
<dbReference type="Proteomes" id="UP000316095">
    <property type="component" value="Unassembled WGS sequence"/>
</dbReference>
<dbReference type="InterPro" id="IPR002372">
    <property type="entry name" value="PQQ_rpt_dom"/>
</dbReference>
<dbReference type="Gene3D" id="2.130.10.10">
    <property type="entry name" value="YVTN repeat-like/Quinoprotein amine dehydrogenase"/>
    <property type="match status" value="2"/>
</dbReference>
<evidence type="ECO:0000313" key="3">
    <source>
        <dbReference type="EMBL" id="TWT64421.1"/>
    </source>
</evidence>
<dbReference type="SMART" id="SM00564">
    <property type="entry name" value="PQQ"/>
    <property type="match status" value="4"/>
</dbReference>
<name>A0A5C5XPM5_9PLAN</name>
<dbReference type="EMBL" id="SJPG01000001">
    <property type="protein sequence ID" value="TWT64421.1"/>
    <property type="molecule type" value="Genomic_DNA"/>
</dbReference>
<accession>A0A5C5XPM5</accession>
<dbReference type="InterPro" id="IPR011047">
    <property type="entry name" value="Quinoprotein_ADH-like_sf"/>
</dbReference>
<dbReference type="RefSeq" id="WP_242631422.1">
    <property type="nucleotide sequence ID" value="NZ_SJPG01000001.1"/>
</dbReference>
<comment type="caution">
    <text evidence="3">The sequence shown here is derived from an EMBL/GenBank/DDBJ whole genome shotgun (WGS) entry which is preliminary data.</text>
</comment>
<keyword evidence="1" id="KW-0732">Signal</keyword>
<organism evidence="3 4">
    <name type="scientific">Rubinisphaera italica</name>
    <dbReference type="NCBI Taxonomy" id="2527969"/>
    <lineage>
        <taxon>Bacteria</taxon>
        <taxon>Pseudomonadati</taxon>
        <taxon>Planctomycetota</taxon>
        <taxon>Planctomycetia</taxon>
        <taxon>Planctomycetales</taxon>
        <taxon>Planctomycetaceae</taxon>
        <taxon>Rubinisphaera</taxon>
    </lineage>
</organism>
<feature type="domain" description="Pyrrolo-quinoline quinone repeat" evidence="2">
    <location>
        <begin position="102"/>
        <end position="286"/>
    </location>
</feature>
<dbReference type="InterPro" id="IPR015943">
    <property type="entry name" value="WD40/YVTN_repeat-like_dom_sf"/>
</dbReference>
<dbReference type="PANTHER" id="PTHR34512:SF30">
    <property type="entry name" value="OUTER MEMBRANE PROTEIN ASSEMBLY FACTOR BAMB"/>
    <property type="match status" value="1"/>
</dbReference>
<feature type="chain" id="PRO_5022932937" evidence="1">
    <location>
        <begin position="26"/>
        <end position="446"/>
    </location>
</feature>
<dbReference type="AlphaFoldDB" id="A0A5C5XPM5"/>
<dbReference type="SUPFAM" id="SSF50998">
    <property type="entry name" value="Quinoprotein alcohol dehydrogenase-like"/>
    <property type="match status" value="1"/>
</dbReference>
<dbReference type="InterPro" id="IPR018391">
    <property type="entry name" value="PQQ_b-propeller_rpt"/>
</dbReference>
<dbReference type="Pfam" id="PF13360">
    <property type="entry name" value="PQQ_2"/>
    <property type="match status" value="1"/>
</dbReference>
<evidence type="ECO:0000259" key="2">
    <source>
        <dbReference type="Pfam" id="PF13360"/>
    </source>
</evidence>
<keyword evidence="4" id="KW-1185">Reference proteome</keyword>